<keyword evidence="8 9" id="KW-0386">Hypusine biosynthesis</keyword>
<dbReference type="InterPro" id="IPR029035">
    <property type="entry name" value="DHS-like_NAD/FAD-binding_dom"/>
</dbReference>
<dbReference type="Gene3D" id="3.40.910.10">
    <property type="entry name" value="Deoxyhypusine synthase"/>
    <property type="match status" value="1"/>
</dbReference>
<dbReference type="EC" id="2.5.1.46" evidence="9"/>
<evidence type="ECO:0000313" key="11">
    <source>
        <dbReference type="EMBL" id="HGU59495.1"/>
    </source>
</evidence>
<dbReference type="Pfam" id="PF01916">
    <property type="entry name" value="DS"/>
    <property type="match status" value="1"/>
</dbReference>
<dbReference type="InterPro" id="IPR022899">
    <property type="entry name" value="Deoxyhypus_synthase_arc"/>
</dbReference>
<name>A0A7C4W3E9_9EURY</name>
<dbReference type="InterPro" id="IPR036982">
    <property type="entry name" value="Deoxyhypusine_synthase_sf"/>
</dbReference>
<keyword evidence="6 9" id="KW-0808">Transferase</keyword>
<organism evidence="11">
    <name type="scientific">Geoglobus ahangari</name>
    <dbReference type="NCBI Taxonomy" id="113653"/>
    <lineage>
        <taxon>Archaea</taxon>
        <taxon>Methanobacteriati</taxon>
        <taxon>Methanobacteriota</taxon>
        <taxon>Archaeoglobi</taxon>
        <taxon>Archaeoglobales</taxon>
        <taxon>Archaeoglobaceae</taxon>
        <taxon>Geoglobus</taxon>
    </lineage>
</organism>
<evidence type="ECO:0000256" key="9">
    <source>
        <dbReference type="HAMAP-Rule" id="MF_00153"/>
    </source>
</evidence>
<gene>
    <name evidence="9" type="primary">dys</name>
    <name evidence="11" type="ORF">ENT89_04885</name>
    <name evidence="10" type="ORF">ENX77_07065</name>
</gene>
<dbReference type="InterPro" id="IPR002773">
    <property type="entry name" value="Deoxyhypusine_synthase"/>
</dbReference>
<dbReference type="EMBL" id="DTPI01000033">
    <property type="protein sequence ID" value="HGE66854.1"/>
    <property type="molecule type" value="Genomic_DNA"/>
</dbReference>
<evidence type="ECO:0000256" key="2">
    <source>
        <dbReference type="ARBA" id="ARBA00001911"/>
    </source>
</evidence>
<dbReference type="NCBIfam" id="NF002006">
    <property type="entry name" value="PRK00805.1"/>
    <property type="match status" value="1"/>
</dbReference>
<feature type="active site" description="Nucleophile" evidence="9">
    <location>
        <position position="279"/>
    </location>
</feature>
<evidence type="ECO:0000256" key="6">
    <source>
        <dbReference type="ARBA" id="ARBA00022679"/>
    </source>
</evidence>
<evidence type="ECO:0000313" key="10">
    <source>
        <dbReference type="EMBL" id="HGE66854.1"/>
    </source>
</evidence>
<comment type="pathway">
    <text evidence="4 9">Protein modification; eIF5A hypusination.</text>
</comment>
<dbReference type="HAMAP" id="MF_00153">
    <property type="entry name" value="DHS"/>
    <property type="match status" value="1"/>
</dbReference>
<keyword evidence="7 9" id="KW-0520">NAD</keyword>
<evidence type="ECO:0000256" key="8">
    <source>
        <dbReference type="ARBA" id="ARBA00023256"/>
    </source>
</evidence>
<evidence type="ECO:0000256" key="7">
    <source>
        <dbReference type="ARBA" id="ARBA00023027"/>
    </source>
</evidence>
<dbReference type="EMBL" id="DTAK01000037">
    <property type="protein sequence ID" value="HGU59495.1"/>
    <property type="molecule type" value="Genomic_DNA"/>
</dbReference>
<comment type="cofactor">
    <cofactor evidence="2 9">
        <name>NAD(+)</name>
        <dbReference type="ChEBI" id="CHEBI:57540"/>
    </cofactor>
</comment>
<comment type="function">
    <text evidence="3 9">Catalyzes the NAD-dependent oxidative cleavage of spermidine and the subsequent transfer of the butylamine moiety of spermidine to the epsilon-amino group of a specific lysine residue of the eIF-5A precursor protein to form the intermediate deoxyhypusine residue.</text>
</comment>
<dbReference type="PANTHER" id="PTHR11703">
    <property type="entry name" value="DEOXYHYPUSINE SYNTHASE"/>
    <property type="match status" value="1"/>
</dbReference>
<accession>A0A7C4W3E9</accession>
<comment type="caution">
    <text evidence="11">The sequence shown here is derived from an EMBL/GenBank/DDBJ whole genome shotgun (WGS) entry which is preliminary data.</text>
</comment>
<dbReference type="GO" id="GO:0005737">
    <property type="term" value="C:cytoplasm"/>
    <property type="evidence" value="ECO:0007669"/>
    <property type="project" value="TreeGrafter"/>
</dbReference>
<comment type="similarity">
    <text evidence="5 9">Belongs to the deoxyhypusine synthase family.</text>
</comment>
<comment type="catalytic activity">
    <reaction evidence="1 9">
        <text>[eIF5A protein]-L-lysine + spermidine = [eIF5A protein]-deoxyhypusine + propane-1,3-diamine</text>
        <dbReference type="Rhea" id="RHEA:33299"/>
        <dbReference type="Rhea" id="RHEA-COMP:10143"/>
        <dbReference type="Rhea" id="RHEA-COMP:10144"/>
        <dbReference type="ChEBI" id="CHEBI:29969"/>
        <dbReference type="ChEBI" id="CHEBI:57484"/>
        <dbReference type="ChEBI" id="CHEBI:57834"/>
        <dbReference type="ChEBI" id="CHEBI:82657"/>
        <dbReference type="EC" id="2.5.1.46"/>
    </reaction>
</comment>
<protein>
    <recommendedName>
        <fullName evidence="9">Probable deoxyhypusine synthase</fullName>
        <shortName evidence="9">DHS</shortName>
        <ecNumber evidence="9">2.5.1.46</ecNumber>
    </recommendedName>
</protein>
<dbReference type="AlphaFoldDB" id="A0A7C4W3E9"/>
<proteinExistence type="inferred from homology"/>
<evidence type="ECO:0000256" key="5">
    <source>
        <dbReference type="ARBA" id="ARBA00009892"/>
    </source>
</evidence>
<evidence type="ECO:0000256" key="3">
    <source>
        <dbReference type="ARBA" id="ARBA00002823"/>
    </source>
</evidence>
<dbReference type="GO" id="GO:0034038">
    <property type="term" value="F:deoxyhypusine synthase activity"/>
    <property type="evidence" value="ECO:0007669"/>
    <property type="project" value="UniProtKB-UniRule"/>
</dbReference>
<dbReference type="SUPFAM" id="SSF52467">
    <property type="entry name" value="DHS-like NAD/FAD-binding domain"/>
    <property type="match status" value="1"/>
</dbReference>
<evidence type="ECO:0000256" key="1">
    <source>
        <dbReference type="ARBA" id="ARBA00000952"/>
    </source>
</evidence>
<evidence type="ECO:0000256" key="4">
    <source>
        <dbReference type="ARBA" id="ARBA00005041"/>
    </source>
</evidence>
<dbReference type="PANTHER" id="PTHR11703:SF2">
    <property type="entry name" value="DEOXYHYPUSINE SYNTHASE-LIKE PROTEIN"/>
    <property type="match status" value="1"/>
</dbReference>
<dbReference type="UniPathway" id="UPA00354"/>
<dbReference type="NCBIfam" id="TIGR00321">
    <property type="entry name" value="dhys"/>
    <property type="match status" value="1"/>
</dbReference>
<reference evidence="11" key="1">
    <citation type="journal article" date="2020" name="mSystems">
        <title>Genome- and Community-Level Interaction Insights into Carbon Utilization and Element Cycling Functions of Hydrothermarchaeota in Hydrothermal Sediment.</title>
        <authorList>
            <person name="Zhou Z."/>
            <person name="Liu Y."/>
            <person name="Xu W."/>
            <person name="Pan J."/>
            <person name="Luo Z.H."/>
            <person name="Li M."/>
        </authorList>
    </citation>
    <scope>NUCLEOTIDE SEQUENCE [LARGE SCALE GENOMIC DNA]</scope>
    <source>
        <strain evidence="11">SpSt-62</strain>
        <strain evidence="10">SpSt-97</strain>
    </source>
</reference>
<sequence length="338" mass="37655">MEPTEPVDVSEKSISELLLSMAKTGFQGRKLGEAFKIWLKMLEEERITILMGLAGAMVPAGMRKIIAWLIRNRYIDVLVSTGANLFHDIHEAMGFKHYLGSECVNDYHLFKKGINRIHNVFAYDEEFNRVDYTLADITSELDGVMSSRQFLEEIAKRIDVKDRNSIIISAYESGVPIFCPAIADSSIGIAAALADRRVIIDTIRDVEELTELVASSEKTGVIYIGGGVPKNFIQQTEVVARLKGYNVKGHEYAIQITTDTPQFGGLSGCTFEEGISWGKISHGGRKVQVNVDATIALPLLAHGLIGTKRRSCPVFVWGRKLRVDYVTQGYEISAYQRF</sequence>